<evidence type="ECO:0000313" key="2">
    <source>
        <dbReference type="Proteomes" id="UP001419268"/>
    </source>
</evidence>
<proteinExistence type="predicted"/>
<comment type="caution">
    <text evidence="1">The sequence shown here is derived from an EMBL/GenBank/DDBJ whole genome shotgun (WGS) entry which is preliminary data.</text>
</comment>
<organism evidence="1 2">
    <name type="scientific">Stephania cephalantha</name>
    <dbReference type="NCBI Taxonomy" id="152367"/>
    <lineage>
        <taxon>Eukaryota</taxon>
        <taxon>Viridiplantae</taxon>
        <taxon>Streptophyta</taxon>
        <taxon>Embryophyta</taxon>
        <taxon>Tracheophyta</taxon>
        <taxon>Spermatophyta</taxon>
        <taxon>Magnoliopsida</taxon>
        <taxon>Ranunculales</taxon>
        <taxon>Menispermaceae</taxon>
        <taxon>Menispermoideae</taxon>
        <taxon>Cissampelideae</taxon>
        <taxon>Stephania</taxon>
    </lineage>
</organism>
<dbReference type="PANTHER" id="PTHR33223">
    <property type="entry name" value="CCHC-TYPE DOMAIN-CONTAINING PROTEIN"/>
    <property type="match status" value="1"/>
</dbReference>
<dbReference type="Proteomes" id="UP001419268">
    <property type="component" value="Unassembled WGS sequence"/>
</dbReference>
<gene>
    <name evidence="1" type="ORF">Scep_001900</name>
</gene>
<reference evidence="1 2" key="1">
    <citation type="submission" date="2024-01" db="EMBL/GenBank/DDBJ databases">
        <title>Genome assemblies of Stephania.</title>
        <authorList>
            <person name="Yang L."/>
        </authorList>
    </citation>
    <scope>NUCLEOTIDE SEQUENCE [LARGE SCALE GENOMIC DNA]</scope>
    <source>
        <strain evidence="1">JXDWG</strain>
        <tissue evidence="1">Leaf</tissue>
    </source>
</reference>
<keyword evidence="2" id="KW-1185">Reference proteome</keyword>
<accession>A0AAP0LCY1</accession>
<protein>
    <submittedName>
        <fullName evidence="1">Uncharacterized protein</fullName>
    </submittedName>
</protein>
<dbReference type="PANTHER" id="PTHR33223:SF11">
    <property type="entry name" value="ELEMENT PROTEIN, PUTATIVE-RELATED"/>
    <property type="match status" value="1"/>
</dbReference>
<name>A0AAP0LCY1_9MAGN</name>
<sequence length="123" mass="13923">MRLPADISELELRSSLINMVHNNLFNGLASEDSVARMKNFLENCVTIHITGVTKEIIKMRLFPFSLSGKAKSKFEGLNAGSMTSRADINERFLDKFFPLLKVSERKLEINKSEKDDTESLNEA</sequence>
<dbReference type="AlphaFoldDB" id="A0AAP0LCY1"/>
<evidence type="ECO:0000313" key="1">
    <source>
        <dbReference type="EMBL" id="KAK9166709.1"/>
    </source>
</evidence>
<dbReference type="EMBL" id="JBBNAG010000001">
    <property type="protein sequence ID" value="KAK9166709.1"/>
    <property type="molecule type" value="Genomic_DNA"/>
</dbReference>